<feature type="transmembrane region" description="Helical" evidence="1">
    <location>
        <begin position="165"/>
        <end position="186"/>
    </location>
</feature>
<feature type="transmembrane region" description="Helical" evidence="1">
    <location>
        <begin position="222"/>
        <end position="241"/>
    </location>
</feature>
<organism evidence="2 3">
    <name type="scientific">Gulosibacter macacae</name>
    <dbReference type="NCBI Taxonomy" id="2488791"/>
    <lineage>
        <taxon>Bacteria</taxon>
        <taxon>Bacillati</taxon>
        <taxon>Actinomycetota</taxon>
        <taxon>Actinomycetes</taxon>
        <taxon>Micrococcales</taxon>
        <taxon>Microbacteriaceae</taxon>
        <taxon>Gulosibacter</taxon>
    </lineage>
</organism>
<protein>
    <recommendedName>
        <fullName evidence="4">Integral membrane transport protein</fullName>
    </recommendedName>
</protein>
<name>A0A3P3W7J2_9MICO</name>
<keyword evidence="1" id="KW-0812">Transmembrane</keyword>
<feature type="transmembrane region" description="Helical" evidence="1">
    <location>
        <begin position="287"/>
        <end position="308"/>
    </location>
</feature>
<feature type="transmembrane region" description="Helical" evidence="1">
    <location>
        <begin position="389"/>
        <end position="415"/>
    </location>
</feature>
<feature type="transmembrane region" description="Helical" evidence="1">
    <location>
        <begin position="314"/>
        <end position="331"/>
    </location>
</feature>
<gene>
    <name evidence="2" type="ORF">EG850_00330</name>
</gene>
<sequence>MLGLIWRSFGQSFRRESQVRRASLFALVASILVGVGLIAVATVTRDGTPTAQVLLGGAAIVAVLLAALIGDLGHAADPLDERALALAGQRPSQAAVGAFGAALLSPRALVWWLTGLAMAVVLRPDAVGLLGGLAIALTLMSVDRIGTSIGRALAERRIGREVRAVLGYAVLLLIPPTAFTLAFLPWQTVLADLDAPVAAALHSIPPAAGVLAEFAGSPWRSVAIGLAGALLAAVIAMVNGARTGRRAMRYFSPGGVSRLGIQRTALGSPVRMIAWRIAAAWLRDGRYAVILVTVFLLPLILLVPLAIGGVPREWLVLLPMPLFGFMLGWSLHNDLAYDSTAVWLHVTSGMRGASDRLGRALPTLILGTIVIVLGGLMTAVFAADWKYALAAGSVALALLWVSAGGSSLMSVLAPYPVAQPDESPFTQPVRSWGGAVVAHPVAGLIEIALCIPVIWLAVTALREGSTNLLWGAFAAAVALGVAVFAIGVAIGGRVFERRGTRIMQFAQMN</sequence>
<evidence type="ECO:0000313" key="3">
    <source>
        <dbReference type="Proteomes" id="UP000274391"/>
    </source>
</evidence>
<feature type="transmembrane region" description="Helical" evidence="1">
    <location>
        <begin position="53"/>
        <end position="73"/>
    </location>
</feature>
<feature type="transmembrane region" description="Helical" evidence="1">
    <location>
        <begin position="360"/>
        <end position="383"/>
    </location>
</feature>
<proteinExistence type="predicted"/>
<keyword evidence="1" id="KW-1133">Transmembrane helix</keyword>
<feature type="transmembrane region" description="Helical" evidence="1">
    <location>
        <begin position="21"/>
        <end position="41"/>
    </location>
</feature>
<feature type="transmembrane region" description="Helical" evidence="1">
    <location>
        <begin position="126"/>
        <end position="145"/>
    </location>
</feature>
<dbReference type="RefSeq" id="WP_148097107.1">
    <property type="nucleotide sequence ID" value="NZ_RQVS01000001.1"/>
</dbReference>
<comment type="caution">
    <text evidence="2">The sequence shown here is derived from an EMBL/GenBank/DDBJ whole genome shotgun (WGS) entry which is preliminary data.</text>
</comment>
<evidence type="ECO:0000313" key="2">
    <source>
        <dbReference type="EMBL" id="RRJ88633.1"/>
    </source>
</evidence>
<feature type="transmembrane region" description="Helical" evidence="1">
    <location>
        <begin position="470"/>
        <end position="495"/>
    </location>
</feature>
<keyword evidence="1" id="KW-0472">Membrane</keyword>
<accession>A0A3P3W7J2</accession>
<reference evidence="2 3" key="1">
    <citation type="submission" date="2018-11" db="EMBL/GenBank/DDBJ databases">
        <title>YIM 102482-1 draft genome.</title>
        <authorList>
            <person name="Li G."/>
            <person name="Jiang Y."/>
        </authorList>
    </citation>
    <scope>NUCLEOTIDE SEQUENCE [LARGE SCALE GENOMIC DNA]</scope>
    <source>
        <strain evidence="2 3">YIM 102482-1</strain>
    </source>
</reference>
<dbReference type="AlphaFoldDB" id="A0A3P3W7J2"/>
<feature type="transmembrane region" description="Helical" evidence="1">
    <location>
        <begin position="436"/>
        <end position="458"/>
    </location>
</feature>
<dbReference type="OrthoDB" id="3261041at2"/>
<feature type="transmembrane region" description="Helical" evidence="1">
    <location>
        <begin position="94"/>
        <end position="114"/>
    </location>
</feature>
<evidence type="ECO:0000256" key="1">
    <source>
        <dbReference type="SAM" id="Phobius"/>
    </source>
</evidence>
<keyword evidence="3" id="KW-1185">Reference proteome</keyword>
<dbReference type="EMBL" id="RQVS01000001">
    <property type="protein sequence ID" value="RRJ88633.1"/>
    <property type="molecule type" value="Genomic_DNA"/>
</dbReference>
<dbReference type="Proteomes" id="UP000274391">
    <property type="component" value="Unassembled WGS sequence"/>
</dbReference>
<evidence type="ECO:0008006" key="4">
    <source>
        <dbReference type="Google" id="ProtNLM"/>
    </source>
</evidence>